<keyword evidence="4" id="KW-0805">Transcription regulation</keyword>
<keyword evidence="7" id="KW-0539">Nucleus</keyword>
<evidence type="ECO:0000256" key="7">
    <source>
        <dbReference type="ARBA" id="ARBA00023242"/>
    </source>
</evidence>
<feature type="domain" description="Zn(2)-C6 fungal-type" evidence="9">
    <location>
        <begin position="19"/>
        <end position="49"/>
    </location>
</feature>
<dbReference type="InterPro" id="IPR001138">
    <property type="entry name" value="Zn2Cys6_DnaBD"/>
</dbReference>
<dbReference type="EMBL" id="KZ613464">
    <property type="protein sequence ID" value="PMD28668.1"/>
    <property type="molecule type" value="Genomic_DNA"/>
</dbReference>
<keyword evidence="3" id="KW-0862">Zinc</keyword>
<protein>
    <recommendedName>
        <fullName evidence="9">Zn(2)-C6 fungal-type domain-containing protein</fullName>
    </recommendedName>
</protein>
<reference evidence="10 11" key="1">
    <citation type="submission" date="2016-05" db="EMBL/GenBank/DDBJ databases">
        <title>A degradative enzymes factory behind the ericoid mycorrhizal symbiosis.</title>
        <authorList>
            <consortium name="DOE Joint Genome Institute"/>
            <person name="Martino E."/>
            <person name="Morin E."/>
            <person name="Grelet G."/>
            <person name="Kuo A."/>
            <person name="Kohler A."/>
            <person name="Daghino S."/>
            <person name="Barry K."/>
            <person name="Choi C."/>
            <person name="Cichocki N."/>
            <person name="Clum A."/>
            <person name="Copeland A."/>
            <person name="Hainaut M."/>
            <person name="Haridas S."/>
            <person name="Labutti K."/>
            <person name="Lindquist E."/>
            <person name="Lipzen A."/>
            <person name="Khouja H.-R."/>
            <person name="Murat C."/>
            <person name="Ohm R."/>
            <person name="Olson A."/>
            <person name="Spatafora J."/>
            <person name="Veneault-Fourrey C."/>
            <person name="Henrissat B."/>
            <person name="Grigoriev I."/>
            <person name="Martin F."/>
            <person name="Perotto S."/>
        </authorList>
    </citation>
    <scope>NUCLEOTIDE SEQUENCE [LARGE SCALE GENOMIC DNA]</scope>
    <source>
        <strain evidence="10 11">UAMH 7357</strain>
    </source>
</reference>
<dbReference type="InterPro" id="IPR007219">
    <property type="entry name" value="XnlR_reg_dom"/>
</dbReference>
<dbReference type="Pfam" id="PF00172">
    <property type="entry name" value="Zn_clus"/>
    <property type="match status" value="1"/>
</dbReference>
<dbReference type="GO" id="GO:0005634">
    <property type="term" value="C:nucleus"/>
    <property type="evidence" value="ECO:0007669"/>
    <property type="project" value="UniProtKB-SubCell"/>
</dbReference>
<dbReference type="GO" id="GO:0006351">
    <property type="term" value="P:DNA-templated transcription"/>
    <property type="evidence" value="ECO:0007669"/>
    <property type="project" value="InterPro"/>
</dbReference>
<dbReference type="CDD" id="cd12148">
    <property type="entry name" value="fungal_TF_MHR"/>
    <property type="match status" value="1"/>
</dbReference>
<organism evidence="10 11">
    <name type="scientific">Hyaloscypha hepaticicola</name>
    <dbReference type="NCBI Taxonomy" id="2082293"/>
    <lineage>
        <taxon>Eukaryota</taxon>
        <taxon>Fungi</taxon>
        <taxon>Dikarya</taxon>
        <taxon>Ascomycota</taxon>
        <taxon>Pezizomycotina</taxon>
        <taxon>Leotiomycetes</taxon>
        <taxon>Helotiales</taxon>
        <taxon>Hyaloscyphaceae</taxon>
        <taxon>Hyaloscypha</taxon>
    </lineage>
</organism>
<keyword evidence="5" id="KW-0238">DNA-binding</keyword>
<dbReference type="CDD" id="cd00067">
    <property type="entry name" value="GAL4"/>
    <property type="match status" value="1"/>
</dbReference>
<evidence type="ECO:0000256" key="2">
    <source>
        <dbReference type="ARBA" id="ARBA00022723"/>
    </source>
</evidence>
<evidence type="ECO:0000256" key="1">
    <source>
        <dbReference type="ARBA" id="ARBA00004123"/>
    </source>
</evidence>
<dbReference type="InterPro" id="IPR051615">
    <property type="entry name" value="Transcr_Regulatory_Elem"/>
</dbReference>
<gene>
    <name evidence="10" type="ORF">NA56DRAFT_615165</name>
</gene>
<dbReference type="SUPFAM" id="SSF57701">
    <property type="entry name" value="Zn2/Cys6 DNA-binding domain"/>
    <property type="match status" value="1"/>
</dbReference>
<name>A0A2J6QQX7_9HELO</name>
<evidence type="ECO:0000313" key="10">
    <source>
        <dbReference type="EMBL" id="PMD28668.1"/>
    </source>
</evidence>
<comment type="subcellular location">
    <subcellularLocation>
        <location evidence="1">Nucleus</location>
    </subcellularLocation>
</comment>
<evidence type="ECO:0000256" key="5">
    <source>
        <dbReference type="ARBA" id="ARBA00023125"/>
    </source>
</evidence>
<keyword evidence="11" id="KW-1185">Reference proteome</keyword>
<keyword evidence="6" id="KW-0804">Transcription</keyword>
<dbReference type="AlphaFoldDB" id="A0A2J6QQX7"/>
<feature type="compositionally biased region" description="Polar residues" evidence="8">
    <location>
        <begin position="129"/>
        <end position="140"/>
    </location>
</feature>
<dbReference type="STRING" id="1745343.A0A2J6QQX7"/>
<evidence type="ECO:0000256" key="8">
    <source>
        <dbReference type="SAM" id="MobiDB-lite"/>
    </source>
</evidence>
<dbReference type="GO" id="GO:0000981">
    <property type="term" value="F:DNA-binding transcription factor activity, RNA polymerase II-specific"/>
    <property type="evidence" value="ECO:0007669"/>
    <property type="project" value="InterPro"/>
</dbReference>
<dbReference type="Proteomes" id="UP000235672">
    <property type="component" value="Unassembled WGS sequence"/>
</dbReference>
<dbReference type="PROSITE" id="PS00463">
    <property type="entry name" value="ZN2_CY6_FUNGAL_1"/>
    <property type="match status" value="1"/>
</dbReference>
<sequence>MDESALRRRRGIGFVTPNACVECRKRKAKCDGRTPCTRCISQDVPECSYDIPVRQSKEAMRLEIKRLRDNQQRSQRVLDALVSNDTAVDILGRLRNGEALEDISRRLERATMSSSSNPTPYDSLKHSGHSTPTTSWSNASSSPAVFGDWHKHTPMQDPIECAIEHGQQMLLGDQADSQDMLTHHGPKHNNQSWTTVTSDGALVEHLLALYFCWEYPIFATISKEHFMEDYRKGTRRYCSSLLVNALLALACRFSDRPKMLSNPDDGTIAGDAFFAEAWRLMNAESDHHELTTVQALGVMSIREASCGRITRSSFLSGQSIRLAVEMGLHQETMYDEEEDDAEKAVYEATFWGALSLNEMLSLCTGSLPHLSKHIELPAKPAIIQHIEDALWVPYTDDGTPLDQHYSQPSNLRTVYKTFCDLSERVHKALYTLYSPGSEVTAGALIDLYNGYINWYDTIPESLRLGQNFTPAVLFAHLFYHSATLLLFQPFINLKLNTSSVLPRDVCTQAADAVTGIVRSYADLYTLRLTPSFVPYFVLVSAIIHLVTVKTDPSNANVPGKLLQSISDLEEMSTCHAFALRAIDALRYLAQLWDVEVSFNGDGRYLKDVTSSSSASPDQFSPDIGILQLLQRIQPVLSSNDHPLFSPFPMQGLPSVALGAQMEQGGFTLASRG</sequence>
<evidence type="ECO:0000256" key="6">
    <source>
        <dbReference type="ARBA" id="ARBA00023163"/>
    </source>
</evidence>
<dbReference type="PANTHER" id="PTHR31313">
    <property type="entry name" value="TY1 ENHANCER ACTIVATOR"/>
    <property type="match status" value="1"/>
</dbReference>
<evidence type="ECO:0000313" key="11">
    <source>
        <dbReference type="Proteomes" id="UP000235672"/>
    </source>
</evidence>
<dbReference type="GO" id="GO:0008270">
    <property type="term" value="F:zinc ion binding"/>
    <property type="evidence" value="ECO:0007669"/>
    <property type="project" value="InterPro"/>
</dbReference>
<evidence type="ECO:0000256" key="4">
    <source>
        <dbReference type="ARBA" id="ARBA00023015"/>
    </source>
</evidence>
<dbReference type="Gene3D" id="4.10.240.10">
    <property type="entry name" value="Zn(2)-C6 fungal-type DNA-binding domain"/>
    <property type="match status" value="1"/>
</dbReference>
<evidence type="ECO:0000256" key="3">
    <source>
        <dbReference type="ARBA" id="ARBA00022833"/>
    </source>
</evidence>
<feature type="compositionally biased region" description="Polar residues" evidence="8">
    <location>
        <begin position="111"/>
        <end position="120"/>
    </location>
</feature>
<dbReference type="OrthoDB" id="2123952at2759"/>
<dbReference type="SMART" id="SM00066">
    <property type="entry name" value="GAL4"/>
    <property type="match status" value="1"/>
</dbReference>
<dbReference type="PROSITE" id="PS50048">
    <property type="entry name" value="ZN2_CY6_FUNGAL_2"/>
    <property type="match status" value="1"/>
</dbReference>
<keyword evidence="2" id="KW-0479">Metal-binding</keyword>
<dbReference type="InterPro" id="IPR036864">
    <property type="entry name" value="Zn2-C6_fun-type_DNA-bd_sf"/>
</dbReference>
<accession>A0A2J6QQX7</accession>
<proteinExistence type="predicted"/>
<feature type="region of interest" description="Disordered" evidence="8">
    <location>
        <begin position="109"/>
        <end position="140"/>
    </location>
</feature>
<dbReference type="Pfam" id="PF04082">
    <property type="entry name" value="Fungal_trans"/>
    <property type="match status" value="1"/>
</dbReference>
<evidence type="ECO:0000259" key="9">
    <source>
        <dbReference type="PROSITE" id="PS50048"/>
    </source>
</evidence>
<dbReference type="GO" id="GO:0003677">
    <property type="term" value="F:DNA binding"/>
    <property type="evidence" value="ECO:0007669"/>
    <property type="project" value="UniProtKB-KW"/>
</dbReference>
<dbReference type="PANTHER" id="PTHR31313:SF4">
    <property type="entry name" value="CONIDIAL DEVELOPMENT PROTEIN FLUFFY"/>
    <property type="match status" value="1"/>
</dbReference>